<accession>A0A8C4QQ32</accession>
<feature type="compositionally biased region" description="Low complexity" evidence="6">
    <location>
        <begin position="511"/>
        <end position="520"/>
    </location>
</feature>
<feature type="compositionally biased region" description="Basic and acidic residues" evidence="6">
    <location>
        <begin position="656"/>
        <end position="676"/>
    </location>
</feature>
<feature type="compositionally biased region" description="Basic and acidic residues" evidence="6">
    <location>
        <begin position="531"/>
        <end position="545"/>
    </location>
</feature>
<feature type="compositionally biased region" description="Low complexity" evidence="6">
    <location>
        <begin position="446"/>
        <end position="457"/>
    </location>
</feature>
<evidence type="ECO:0000256" key="6">
    <source>
        <dbReference type="SAM" id="MobiDB-lite"/>
    </source>
</evidence>
<feature type="compositionally biased region" description="Basic and acidic residues" evidence="6">
    <location>
        <begin position="125"/>
        <end position="149"/>
    </location>
</feature>
<dbReference type="InterPro" id="IPR028540">
    <property type="entry name" value="AKAP12"/>
</dbReference>
<feature type="region of interest" description="Disordered" evidence="6">
    <location>
        <begin position="1040"/>
        <end position="1082"/>
    </location>
</feature>
<feature type="region of interest" description="Disordered" evidence="6">
    <location>
        <begin position="185"/>
        <end position="213"/>
    </location>
</feature>
<feature type="compositionally biased region" description="Low complexity" evidence="6">
    <location>
        <begin position="110"/>
        <end position="120"/>
    </location>
</feature>
<feature type="compositionally biased region" description="Low complexity" evidence="6">
    <location>
        <begin position="325"/>
        <end position="339"/>
    </location>
</feature>
<dbReference type="PROSITE" id="PS51893">
    <property type="entry name" value="AKAP_CAM_BD"/>
    <property type="match status" value="1"/>
</dbReference>
<dbReference type="GO" id="GO:0090036">
    <property type="term" value="P:regulation of protein kinase C signaling"/>
    <property type="evidence" value="ECO:0007669"/>
    <property type="project" value="InterPro"/>
</dbReference>
<dbReference type="AlphaFoldDB" id="A0A8C4QQ32"/>
<dbReference type="PANTHER" id="PTHR23209:SF4">
    <property type="entry name" value="A-KINASE ANCHOR PROTEIN 12"/>
    <property type="match status" value="1"/>
</dbReference>
<dbReference type="GO" id="GO:0010739">
    <property type="term" value="P:positive regulation of protein kinase A signaling"/>
    <property type="evidence" value="ECO:0007669"/>
    <property type="project" value="InterPro"/>
</dbReference>
<feature type="region of interest" description="Disordered" evidence="6">
    <location>
        <begin position="110"/>
        <end position="149"/>
    </location>
</feature>
<keyword evidence="2" id="KW-0597">Phosphoprotein</keyword>
<dbReference type="Ensembl" id="ENSEBUT00000018756.1">
    <property type="protein sequence ID" value="ENSEBUP00000018180.1"/>
    <property type="gene ID" value="ENSEBUG00000011356.1"/>
</dbReference>
<feature type="compositionally biased region" description="Acidic residues" evidence="6">
    <location>
        <begin position="198"/>
        <end position="209"/>
    </location>
</feature>
<evidence type="ECO:0000256" key="2">
    <source>
        <dbReference type="ARBA" id="ARBA00022553"/>
    </source>
</evidence>
<keyword evidence="9" id="KW-1185">Reference proteome</keyword>
<feature type="region of interest" description="Disordered" evidence="6">
    <location>
        <begin position="648"/>
        <end position="709"/>
    </location>
</feature>
<feature type="region of interest" description="Disordered" evidence="6">
    <location>
        <begin position="819"/>
        <end position="838"/>
    </location>
</feature>
<protein>
    <recommendedName>
        <fullName evidence="7">A kinase-anchoring proteins AKAP-5 and AKAP-12 calmodulin (CaM)-binding domain-containing protein</fullName>
    </recommendedName>
</protein>
<dbReference type="PANTHER" id="PTHR23209">
    <property type="entry name" value="A-KINASE ANCHOR PROTEIN 12"/>
    <property type="match status" value="1"/>
</dbReference>
<evidence type="ECO:0000313" key="8">
    <source>
        <dbReference type="Ensembl" id="ENSEBUP00000018180.1"/>
    </source>
</evidence>
<comment type="subcellular location">
    <subcellularLocation>
        <location evidence="1">Membrane</location>
        <topology evidence="1">Lipid-anchor</topology>
    </subcellularLocation>
</comment>
<keyword evidence="5" id="KW-0449">Lipoprotein</keyword>
<dbReference type="GO" id="GO:0051018">
    <property type="term" value="F:protein kinase A binding"/>
    <property type="evidence" value="ECO:0007669"/>
    <property type="project" value="InterPro"/>
</dbReference>
<keyword evidence="3" id="KW-0112">Calmodulin-binding</keyword>
<name>A0A8C4QQ32_EPTBU</name>
<feature type="region of interest" description="Disordered" evidence="6">
    <location>
        <begin position="586"/>
        <end position="635"/>
    </location>
</feature>
<feature type="compositionally biased region" description="Acidic residues" evidence="6">
    <location>
        <begin position="1054"/>
        <end position="1067"/>
    </location>
</feature>
<feature type="compositionally biased region" description="Polar residues" evidence="6">
    <location>
        <begin position="819"/>
        <end position="829"/>
    </location>
</feature>
<feature type="compositionally biased region" description="Basic and acidic residues" evidence="6">
    <location>
        <begin position="459"/>
        <end position="482"/>
    </location>
</feature>
<feature type="compositionally biased region" description="Basic and acidic residues" evidence="6">
    <location>
        <begin position="1042"/>
        <end position="1053"/>
    </location>
</feature>
<dbReference type="GO" id="GO:0007165">
    <property type="term" value="P:signal transduction"/>
    <property type="evidence" value="ECO:0007669"/>
    <property type="project" value="TreeGrafter"/>
</dbReference>
<evidence type="ECO:0000259" key="7">
    <source>
        <dbReference type="PROSITE" id="PS51893"/>
    </source>
</evidence>
<feature type="compositionally biased region" description="Basic and acidic residues" evidence="6">
    <location>
        <begin position="357"/>
        <end position="370"/>
    </location>
</feature>
<proteinExistence type="predicted"/>
<feature type="domain" description="A kinase-anchoring proteins AKAP-5 and AKAP-12 calmodulin (CaM)-binding" evidence="7">
    <location>
        <begin position="411"/>
        <end position="433"/>
    </location>
</feature>
<dbReference type="GO" id="GO:0005516">
    <property type="term" value="F:calmodulin binding"/>
    <property type="evidence" value="ECO:0007669"/>
    <property type="project" value="UniProtKB-KW"/>
</dbReference>
<dbReference type="InterPro" id="IPR001573">
    <property type="entry name" value="AKAP_WSK"/>
</dbReference>
<dbReference type="GO" id="GO:0016020">
    <property type="term" value="C:membrane"/>
    <property type="evidence" value="ECO:0007669"/>
    <property type="project" value="UniProtKB-SubCell"/>
</dbReference>
<evidence type="ECO:0000256" key="3">
    <source>
        <dbReference type="ARBA" id="ARBA00022860"/>
    </source>
</evidence>
<reference evidence="8" key="2">
    <citation type="submission" date="2025-09" db="UniProtKB">
        <authorList>
            <consortium name="Ensembl"/>
        </authorList>
    </citation>
    <scope>IDENTIFICATION</scope>
</reference>
<feature type="compositionally biased region" description="Basic and acidic residues" evidence="6">
    <location>
        <begin position="693"/>
        <end position="709"/>
    </location>
</feature>
<feature type="region of interest" description="Disordered" evidence="6">
    <location>
        <begin position="395"/>
        <end position="414"/>
    </location>
</feature>
<dbReference type="Pfam" id="PF03832">
    <property type="entry name" value="WSK"/>
    <property type="match status" value="1"/>
</dbReference>
<evidence type="ECO:0000313" key="9">
    <source>
        <dbReference type="Proteomes" id="UP000694388"/>
    </source>
</evidence>
<dbReference type="Proteomes" id="UP000694388">
    <property type="component" value="Unplaced"/>
</dbReference>
<evidence type="ECO:0000256" key="4">
    <source>
        <dbReference type="ARBA" id="ARBA00023136"/>
    </source>
</evidence>
<reference evidence="8" key="1">
    <citation type="submission" date="2025-08" db="UniProtKB">
        <authorList>
            <consortium name="Ensembl"/>
        </authorList>
    </citation>
    <scope>IDENTIFICATION</scope>
</reference>
<feature type="compositionally biased region" description="Polar residues" evidence="6">
    <location>
        <begin position="314"/>
        <end position="324"/>
    </location>
</feature>
<organism evidence="8 9">
    <name type="scientific">Eptatretus burgeri</name>
    <name type="common">Inshore hagfish</name>
    <dbReference type="NCBI Taxonomy" id="7764"/>
    <lineage>
        <taxon>Eukaryota</taxon>
        <taxon>Metazoa</taxon>
        <taxon>Chordata</taxon>
        <taxon>Craniata</taxon>
        <taxon>Vertebrata</taxon>
        <taxon>Cyclostomata</taxon>
        <taxon>Myxini</taxon>
        <taxon>Myxiniformes</taxon>
        <taxon>Myxinidae</taxon>
        <taxon>Eptatretinae</taxon>
        <taxon>Eptatretus</taxon>
    </lineage>
</organism>
<feature type="region of interest" description="Disordered" evidence="6">
    <location>
        <begin position="422"/>
        <end position="563"/>
    </location>
</feature>
<evidence type="ECO:0000256" key="5">
    <source>
        <dbReference type="ARBA" id="ARBA00023288"/>
    </source>
</evidence>
<feature type="region of interest" description="Disordered" evidence="6">
    <location>
        <begin position="268"/>
        <end position="389"/>
    </location>
</feature>
<feature type="compositionally biased region" description="Basic and acidic residues" evidence="6">
    <location>
        <begin position="187"/>
        <end position="197"/>
    </location>
</feature>
<evidence type="ECO:0000256" key="1">
    <source>
        <dbReference type="ARBA" id="ARBA00004635"/>
    </source>
</evidence>
<dbReference type="GeneTree" id="ENSGT00730000111244"/>
<dbReference type="GO" id="GO:0005737">
    <property type="term" value="C:cytoplasm"/>
    <property type="evidence" value="ECO:0007669"/>
    <property type="project" value="TreeGrafter"/>
</dbReference>
<sequence length="1143" mass="121862">MSGECIWQFGLCVCLPCTCGQRNSHLGVAEEIVAEAVAAATVEHVAELEGNGDSVDAASKPASLPRDVGFKKVFKFGGFKFAMKKDGEEKVEPVKLINVKGDIEAPAAASASAVAEESPATDMTNGEHEAAQPLVKEDVTEQENGVKEEGISNGVGIEEVTLPSNQVRSPLKKIFNNKLFSGLRKKQSQEDKKIEQDKEPEDEGTSDEAVETKESAEIVVQQADVGAVTNVQGVVESNLNAESIATNECTTPEQVLCLNTEVQSKPTEMLDVPTIVDNSKAKGEPLQEEETAEMLPKVSKSVEGPCHEAEISKSNETVLSSEKSPGSPLRKLLKGGPLKYISGKKGKDKVEDEVEGSADKQSEVQNDAKNDQGVTSGDVAESVEPATPECVEAVVEHESQIAKPEKKREGITAWSSFKKLVAPKRLAKKNSESDKEEEQPAVAVKTETMSSTESSSSVGKDETSKATGEEQAKEDSGKKKSDAGVPWEALICIGSAKKRGRRSSDSEEEQSAAVAESVHAPAESVEAANDADEKVEPASVEEHQINVEGSPETQVDMESETEVSDVPVTAAIWGSLKRFVSPKWAKTKGEENVQAAQPEVIEEQASKTSTLESIKEQDGGVEVQNQAGDGSKAEVGTLSSWSFRKLLPGKKKKRSKADSHEENPDALVSREVKSDESDSDTPAVVPLAEYEENTEKVCGDTSSEMKDEGLEKELQRLAAEVAVQALEVKVNDETPAEEEFVENGTSGCVEGSASGNEYIEGASAMLEKAVQGHCESVNVSMQTVSKKQSEVAEAVSVEVVKFSTTTIGSVVHQVTKTVTSSGTLENSQPPGECPKSSEEQQIVLDLSQNKTSTESASATTSVILSNCDGAGSETTQLRKPEDVQSECCKVPLDVERVVLQVDVAGAPAVEGNAFSQAEPQVTSSDEVQKEIVDVTAQSIVAAALEAATNVVNEKVNSVQSTSECLEEEVHQPMEKVVVVVKDEDKSVIDEMHLKKVEDAAGLVSRQSDQGPNADVLEAIPEVEISVTGKVHDETQKLSDLAKTPKDAKEKETLTEESDNVLETDSDLGSDASQDGLSDKREGREQLLLLELVDSNASKQSVEAAPTMEDVGETTAAVFLVEAQGIVTEVASCEEQAGDVIEHS</sequence>
<keyword evidence="4" id="KW-0472">Membrane</keyword>
<feature type="compositionally biased region" description="Basic and acidic residues" evidence="6">
    <location>
        <begin position="395"/>
        <end position="410"/>
    </location>
</feature>